<dbReference type="PATRIC" id="fig|1227456.3.peg.2458"/>
<dbReference type="Pfam" id="PF13692">
    <property type="entry name" value="Glyco_trans_1_4"/>
    <property type="match status" value="1"/>
</dbReference>
<dbReference type="GO" id="GO:0016757">
    <property type="term" value="F:glycosyltransferase activity"/>
    <property type="evidence" value="ECO:0007669"/>
    <property type="project" value="TreeGrafter"/>
</dbReference>
<dbReference type="Gene3D" id="3.40.50.2000">
    <property type="entry name" value="Glycogen Phosphorylase B"/>
    <property type="match status" value="2"/>
</dbReference>
<dbReference type="SUPFAM" id="SSF53756">
    <property type="entry name" value="UDP-Glycosyltransferase/glycogen phosphorylase"/>
    <property type="match status" value="1"/>
</dbReference>
<dbReference type="Pfam" id="PF13439">
    <property type="entry name" value="Glyco_transf_4"/>
    <property type="match status" value="1"/>
</dbReference>
<dbReference type="PANTHER" id="PTHR45947">
    <property type="entry name" value="SULFOQUINOVOSYL TRANSFERASE SQD2"/>
    <property type="match status" value="1"/>
</dbReference>
<dbReference type="STRING" id="1227456.C450_12123"/>
<dbReference type="InterPro" id="IPR028098">
    <property type="entry name" value="Glyco_trans_4-like_N"/>
</dbReference>
<keyword evidence="3" id="KW-1185">Reference proteome</keyword>
<dbReference type="InterPro" id="IPR050194">
    <property type="entry name" value="Glycosyltransferase_grp1"/>
</dbReference>
<dbReference type="CDD" id="cd03801">
    <property type="entry name" value="GT4_PimA-like"/>
    <property type="match status" value="1"/>
</dbReference>
<dbReference type="AlphaFoldDB" id="M0N3M4"/>
<reference evidence="2 3" key="1">
    <citation type="journal article" date="2014" name="PLoS Genet.">
        <title>Phylogenetically driven sequencing of extremely halophilic archaea reveals strategies for static and dynamic osmo-response.</title>
        <authorList>
            <person name="Becker E.A."/>
            <person name="Seitzer P.M."/>
            <person name="Tritt A."/>
            <person name="Larsen D."/>
            <person name="Krusor M."/>
            <person name="Yao A.I."/>
            <person name="Wu D."/>
            <person name="Madern D."/>
            <person name="Eisen J.A."/>
            <person name="Darling A.E."/>
            <person name="Facciotti M.T."/>
        </authorList>
    </citation>
    <scope>NUCLEOTIDE SEQUENCE [LARGE SCALE GENOMIC DNA]</scope>
    <source>
        <strain evidence="2 3">DSM 8989</strain>
    </source>
</reference>
<dbReference type="EMBL" id="AOME01000064">
    <property type="protein sequence ID" value="EMA51719.1"/>
    <property type="molecule type" value="Genomic_DNA"/>
</dbReference>
<evidence type="ECO:0000313" key="2">
    <source>
        <dbReference type="EMBL" id="EMA51719.1"/>
    </source>
</evidence>
<gene>
    <name evidence="2" type="ORF">C450_12123</name>
</gene>
<protein>
    <submittedName>
        <fullName evidence="2">Glycosyltransferase</fullName>
    </submittedName>
</protein>
<comment type="caution">
    <text evidence="2">The sequence shown here is derived from an EMBL/GenBank/DDBJ whole genome shotgun (WGS) entry which is preliminary data.</text>
</comment>
<dbReference type="RefSeq" id="WP_005043654.1">
    <property type="nucleotide sequence ID" value="NZ_AOME01000064.1"/>
</dbReference>
<evidence type="ECO:0000259" key="1">
    <source>
        <dbReference type="Pfam" id="PF13439"/>
    </source>
</evidence>
<keyword evidence="2" id="KW-0808">Transferase</keyword>
<name>M0N3M4_9EURY</name>
<dbReference type="Proteomes" id="UP000011625">
    <property type="component" value="Unassembled WGS sequence"/>
</dbReference>
<sequence length="352" mass="38981">MLPSLCLFLGGADSFNVRQDTQNIIRLLSDRFDIHLVTTEPDAFDASVLAAVKLFGTSAPSTRIGEISALSNYLRKNDPAVAIHISEPPFHGTFVTVLARRHDVPSVYRYAGDRFYEYRVSRGRKRLLRFGLNNVFGRIPLSLADACITLGPAGKSRLTDRGVDSDRIGLLPPPIDQSRFDSSGEIPSPLSDIPDERSVALFVGRRSYMKGFDTFDATIPRILNRRNDLQFVFVGSGERVPQIPEQYADHVTVVGRVTPESIASYFQHADVLAHPSLTEGLSRSVVEALMCDTPVIVRDVGELASVTSNLFTTDAEFVDLVCGFEDLPLDDPEPFSMTALKEQYVSFFTQFV</sequence>
<organism evidence="2 3">
    <name type="scientific">Halococcus salifodinae DSM 8989</name>
    <dbReference type="NCBI Taxonomy" id="1227456"/>
    <lineage>
        <taxon>Archaea</taxon>
        <taxon>Methanobacteriati</taxon>
        <taxon>Methanobacteriota</taxon>
        <taxon>Stenosarchaea group</taxon>
        <taxon>Halobacteria</taxon>
        <taxon>Halobacteriales</taxon>
        <taxon>Halococcaceae</taxon>
        <taxon>Halococcus</taxon>
    </lineage>
</organism>
<proteinExistence type="predicted"/>
<dbReference type="PANTHER" id="PTHR45947:SF3">
    <property type="entry name" value="SULFOQUINOVOSYL TRANSFERASE SQD2"/>
    <property type="match status" value="1"/>
</dbReference>
<accession>M0N3M4</accession>
<feature type="domain" description="Glycosyltransferase subfamily 4-like N-terminal" evidence="1">
    <location>
        <begin position="23"/>
        <end position="179"/>
    </location>
</feature>
<evidence type="ECO:0000313" key="3">
    <source>
        <dbReference type="Proteomes" id="UP000011625"/>
    </source>
</evidence>